<proteinExistence type="predicted"/>
<dbReference type="InterPro" id="IPR029063">
    <property type="entry name" value="SAM-dependent_MTases_sf"/>
</dbReference>
<organism evidence="1">
    <name type="scientific">mine drainage metagenome</name>
    <dbReference type="NCBI Taxonomy" id="410659"/>
    <lineage>
        <taxon>unclassified sequences</taxon>
        <taxon>metagenomes</taxon>
        <taxon>ecological metagenomes</taxon>
    </lineage>
</organism>
<sequence>MAGHGKEIVFTDEILNDSRMLEEANSEVNMIAEQIRRGYSVKNVSVDQKYGQLREFLFSVAMSRIKAEGKFSRYDRIWLDEYSASYSTPEIVGKYRAGRIRSRKIFDLGAGACMQAIILAEHNEVVAIEEDPLRANLGRLNSIAYGSSFAEGNKCRGSKFHLCK</sequence>
<dbReference type="SUPFAM" id="SSF53335">
    <property type="entry name" value="S-adenosyl-L-methionine-dependent methyltransferases"/>
    <property type="match status" value="1"/>
</dbReference>
<dbReference type="EMBL" id="AUZY01003195">
    <property type="protein sequence ID" value="EQD70293.1"/>
    <property type="molecule type" value="Genomic_DNA"/>
</dbReference>
<reference evidence="1" key="2">
    <citation type="journal article" date="2014" name="ISME J.">
        <title>Microbial stratification in low pH oxic and suboxic macroscopic growths along an acid mine drainage.</title>
        <authorList>
            <person name="Mendez-Garcia C."/>
            <person name="Mesa V."/>
            <person name="Sprenger R.R."/>
            <person name="Richter M."/>
            <person name="Diez M.S."/>
            <person name="Solano J."/>
            <person name="Bargiela R."/>
            <person name="Golyshina O.V."/>
            <person name="Manteca A."/>
            <person name="Ramos J.L."/>
            <person name="Gallego J.R."/>
            <person name="Llorente I."/>
            <person name="Martins Dos Santos V.A."/>
            <person name="Jensen O.N."/>
            <person name="Pelaez A.I."/>
            <person name="Sanchez J."/>
            <person name="Ferrer M."/>
        </authorList>
    </citation>
    <scope>NUCLEOTIDE SEQUENCE</scope>
</reference>
<keyword evidence="1" id="KW-0808">Transferase</keyword>
<gene>
    <name evidence="1" type="ORF">B1B_05084</name>
</gene>
<name>T1BNY2_9ZZZZ</name>
<keyword evidence="1" id="KW-0489">Methyltransferase</keyword>
<dbReference type="GO" id="GO:0008168">
    <property type="term" value="F:methyltransferase activity"/>
    <property type="evidence" value="ECO:0007669"/>
    <property type="project" value="UniProtKB-KW"/>
</dbReference>
<accession>T1BNY2</accession>
<dbReference type="Gene3D" id="3.40.50.150">
    <property type="entry name" value="Vaccinia Virus protein VP39"/>
    <property type="match status" value="1"/>
</dbReference>
<reference evidence="1" key="1">
    <citation type="submission" date="2013-08" db="EMBL/GenBank/DDBJ databases">
        <authorList>
            <person name="Mendez C."/>
            <person name="Richter M."/>
            <person name="Ferrer M."/>
            <person name="Sanchez J."/>
        </authorList>
    </citation>
    <scope>NUCLEOTIDE SEQUENCE</scope>
</reference>
<dbReference type="GO" id="GO:0032259">
    <property type="term" value="P:methylation"/>
    <property type="evidence" value="ECO:0007669"/>
    <property type="project" value="UniProtKB-KW"/>
</dbReference>
<comment type="caution">
    <text evidence="1">The sequence shown here is derived from an EMBL/GenBank/DDBJ whole genome shotgun (WGS) entry which is preliminary data.</text>
</comment>
<feature type="non-terminal residue" evidence="1">
    <location>
        <position position="164"/>
    </location>
</feature>
<protein>
    <submittedName>
        <fullName evidence="1">Methyltransferase</fullName>
    </submittedName>
</protein>
<dbReference type="AlphaFoldDB" id="T1BNY2"/>
<evidence type="ECO:0000313" key="1">
    <source>
        <dbReference type="EMBL" id="EQD70293.1"/>
    </source>
</evidence>